<feature type="compositionally biased region" description="Acidic residues" evidence="1">
    <location>
        <begin position="442"/>
        <end position="454"/>
    </location>
</feature>
<feature type="compositionally biased region" description="Polar residues" evidence="1">
    <location>
        <begin position="195"/>
        <end position="204"/>
    </location>
</feature>
<sequence length="793" mass="87603">MQDESSMLDDILMMVARLEPLSAQSKLGGAPSSAIPQQTRLQLVNAIAGVLSGGLPARIVDHALGWLRWSNLTGASDSVPPGDNTVPPVSNSPNSLPIPLLPGRLASVLGRTSPLHEVSIDGSERSITSSPLPPTALQAAQRPVYLFPVLHSTRHHFLAVDSLDSPQPQAPRSETSPPGMPAREFSNYMYMQTAEGTQQRQGNTSPLPPSPSQLSGEAVANESQNHPRNGEAARTGGLPQEAGVDRQDLVTTRVFPNSAKPSDIHDHSENMAVDALEKEWADSRGAASREKDHEPDSTVEATATTASRVRQDSYRKRANEHVVSSSVRTENAKGRPLGSAGPRLREDVTEERVNDFALTQSAAKRDNELPIDGAASGQGGSVRGERLEATGLLSENDGAVPNDGQEEANTSDDIENYTREEQHTRDHEESDPSDEHDPRDYGEEEPLDEEELEEPYGGWDDPADSDLGSPDEEDAGSSYDYLVPSVAELIFKFFPLPEWLTLSPDQVPSFDWKRVFKDYFPGATKLSHAINMADDVIYNEYCNRTVLEGEPSIDAPFEFTGDVVFDEDLDDALFPPSFGENRRLPLVPMEIEDEFDKCVNFYKNRTRDYIEEYRQQCDDLWDDPKAPGGSRLRPLTIDDMTTCFLRKYDVGRRWFNELFFQPWFHLLNQTSYLSQAVDTAMAEFAYNGWLFPAAYAAANFGVWRACIETRDCFDGEQCVPALPAIYGFVLSFCQRTADSMTRDPITGVPLAERFVDVGIDRLPIVSSRTFGSRNVSIVRPRDIVSGTQDGNIS</sequence>
<feature type="compositionally biased region" description="Basic and acidic residues" evidence="1">
    <location>
        <begin position="416"/>
        <end position="441"/>
    </location>
</feature>
<organism evidence="2 3">
    <name type="scientific">Neospora caninum (strain Liverpool)</name>
    <dbReference type="NCBI Taxonomy" id="572307"/>
    <lineage>
        <taxon>Eukaryota</taxon>
        <taxon>Sar</taxon>
        <taxon>Alveolata</taxon>
        <taxon>Apicomplexa</taxon>
        <taxon>Conoidasida</taxon>
        <taxon>Coccidia</taxon>
        <taxon>Eucoccidiorida</taxon>
        <taxon>Eimeriorina</taxon>
        <taxon>Sarcocystidae</taxon>
        <taxon>Neospora</taxon>
    </lineage>
</organism>
<feature type="compositionally biased region" description="Acidic residues" evidence="1">
    <location>
        <begin position="404"/>
        <end position="415"/>
    </location>
</feature>
<feature type="compositionally biased region" description="Basic and acidic residues" evidence="1">
    <location>
        <begin position="343"/>
        <end position="354"/>
    </location>
</feature>
<dbReference type="OrthoDB" id="330714at2759"/>
<feature type="region of interest" description="Disordered" evidence="1">
    <location>
        <begin position="195"/>
        <end position="247"/>
    </location>
</feature>
<dbReference type="RefSeq" id="XP_003885457.1">
    <property type="nucleotide sequence ID" value="XM_003885408.1"/>
</dbReference>
<dbReference type="AlphaFoldDB" id="F0VNY3"/>
<dbReference type="VEuPathDB" id="ToxoDB:NCLIV_058520"/>
<feature type="region of interest" description="Disordered" evidence="1">
    <location>
        <begin position="278"/>
        <end position="476"/>
    </location>
</feature>
<name>F0VNY3_NEOCL</name>
<evidence type="ECO:0000256" key="1">
    <source>
        <dbReference type="SAM" id="MobiDB-lite"/>
    </source>
</evidence>
<reference evidence="3" key="1">
    <citation type="journal article" date="2012" name="PLoS Pathog.">
        <title>Comparative genomics of the apicomplexan parasites Toxoplasma gondii and Neospora caninum: Coccidia differing in host range and transmission strategy.</title>
        <authorList>
            <person name="Reid A.J."/>
            <person name="Vermont S.J."/>
            <person name="Cotton J.A."/>
            <person name="Harris D."/>
            <person name="Hill-Cawthorne G.A."/>
            <person name="Konen-Waisman S."/>
            <person name="Latham S.M."/>
            <person name="Mourier T."/>
            <person name="Norton R."/>
            <person name="Quail M.A."/>
            <person name="Sanders M."/>
            <person name="Shanmugam D."/>
            <person name="Sohal A."/>
            <person name="Wasmuth J.D."/>
            <person name="Brunk B."/>
            <person name="Grigg M.E."/>
            <person name="Howard J.C."/>
            <person name="Parkinson J."/>
            <person name="Roos D.S."/>
            <person name="Trees A.J."/>
            <person name="Berriman M."/>
            <person name="Pain A."/>
            <person name="Wastling J.M."/>
        </authorList>
    </citation>
    <scope>NUCLEOTIDE SEQUENCE [LARGE SCALE GENOMIC DNA]</scope>
    <source>
        <strain evidence="3">Liverpool</strain>
    </source>
</reference>
<dbReference type="EMBL" id="FR823392">
    <property type="protein sequence ID" value="CBZ55429.1"/>
    <property type="molecule type" value="Genomic_DNA"/>
</dbReference>
<feature type="compositionally biased region" description="Polar residues" evidence="1">
    <location>
        <begin position="164"/>
        <end position="176"/>
    </location>
</feature>
<feature type="region of interest" description="Disordered" evidence="1">
    <location>
        <begin position="162"/>
        <end position="183"/>
    </location>
</feature>
<dbReference type="eggNOG" id="ENOG502R05B">
    <property type="taxonomic scope" value="Eukaryota"/>
</dbReference>
<keyword evidence="3" id="KW-1185">Reference proteome</keyword>
<dbReference type="OMA" id="LGHYFNS"/>
<feature type="compositionally biased region" description="Basic and acidic residues" evidence="1">
    <location>
        <begin position="278"/>
        <end position="296"/>
    </location>
</feature>
<evidence type="ECO:0000313" key="2">
    <source>
        <dbReference type="EMBL" id="CBZ55429.1"/>
    </source>
</evidence>
<gene>
    <name evidence="2" type="ORF">NCLIV_058520</name>
</gene>
<proteinExistence type="predicted"/>
<feature type="compositionally biased region" description="Basic and acidic residues" evidence="1">
    <location>
        <begin position="309"/>
        <end position="320"/>
    </location>
</feature>
<feature type="compositionally biased region" description="Acidic residues" evidence="1">
    <location>
        <begin position="461"/>
        <end position="475"/>
    </location>
</feature>
<dbReference type="InParanoid" id="F0VNY3"/>
<dbReference type="GeneID" id="13440842"/>
<evidence type="ECO:0000313" key="3">
    <source>
        <dbReference type="Proteomes" id="UP000007494"/>
    </source>
</evidence>
<dbReference type="Proteomes" id="UP000007494">
    <property type="component" value="Chromosome XI"/>
</dbReference>
<accession>F0VNY3</accession>
<protein>
    <submittedName>
        <fullName evidence="2">Uncharacterized protein</fullName>
    </submittedName>
</protein>
<feature type="compositionally biased region" description="Polar residues" evidence="1">
    <location>
        <begin position="299"/>
        <end position="308"/>
    </location>
</feature>